<evidence type="ECO:0000256" key="5">
    <source>
        <dbReference type="HAMAP-Rule" id="MF_01302"/>
    </source>
</evidence>
<dbReference type="RefSeq" id="WP_345719911.1">
    <property type="nucleotide sequence ID" value="NZ_BAABRU010000001.1"/>
</dbReference>
<keyword evidence="3 5" id="KW-0687">Ribonucleoprotein</keyword>
<dbReference type="Proteomes" id="UP001428290">
    <property type="component" value="Unassembled WGS sequence"/>
</dbReference>
<keyword evidence="5" id="KW-0694">RNA-binding</keyword>
<comment type="similarity">
    <text evidence="1 5">Belongs to the universal ribosomal protein uS8 family.</text>
</comment>
<dbReference type="SUPFAM" id="SSF56047">
    <property type="entry name" value="Ribosomal protein S8"/>
    <property type="match status" value="1"/>
</dbReference>
<comment type="function">
    <text evidence="5">One of the primary rRNA binding proteins, it binds directly to 16S rRNA central domain where it helps coordinate assembly of the platform of the 30S subunit.</text>
</comment>
<evidence type="ECO:0000256" key="1">
    <source>
        <dbReference type="ARBA" id="ARBA00006471"/>
    </source>
</evidence>
<protein>
    <recommendedName>
        <fullName evidence="4 5">Small ribosomal subunit protein uS8</fullName>
    </recommendedName>
</protein>
<reference evidence="6 7" key="1">
    <citation type="submission" date="2024-02" db="EMBL/GenBank/DDBJ databases">
        <title>Herpetosiphon gulosus NBRC 112829.</title>
        <authorList>
            <person name="Ichikawa N."/>
            <person name="Katano-Makiyama Y."/>
            <person name="Hidaka K."/>
        </authorList>
    </citation>
    <scope>NUCLEOTIDE SEQUENCE [LARGE SCALE GENOMIC DNA]</scope>
    <source>
        <strain evidence="6 7">NBRC 112829</strain>
    </source>
</reference>
<proteinExistence type="inferred from homology"/>
<comment type="caution">
    <text evidence="6">The sequence shown here is derived from an EMBL/GenBank/DDBJ whole genome shotgun (WGS) entry which is preliminary data.</text>
</comment>
<dbReference type="PANTHER" id="PTHR11758">
    <property type="entry name" value="40S RIBOSOMAL PROTEIN S15A"/>
    <property type="match status" value="1"/>
</dbReference>
<keyword evidence="7" id="KW-1185">Reference proteome</keyword>
<sequence>MSVNDPIADLLTRIRNAGMARHQTVTIPLSKIKRGIAEILQAEGYIKSFEVQEGTPFSNLVLTLKYAADRKPVITGLKRVSRPGLRVYTKRNEIPRVRNGLGLSILSTPKGLMTGDAAWKSGVGGEIVCYIW</sequence>
<comment type="subunit">
    <text evidence="5">Part of the 30S ribosomal subunit. Contacts proteins S5 and S12.</text>
</comment>
<evidence type="ECO:0000256" key="3">
    <source>
        <dbReference type="ARBA" id="ARBA00023274"/>
    </source>
</evidence>
<keyword evidence="2 5" id="KW-0689">Ribosomal protein</keyword>
<dbReference type="HAMAP" id="MF_01302_B">
    <property type="entry name" value="Ribosomal_uS8_B"/>
    <property type="match status" value="1"/>
</dbReference>
<dbReference type="GO" id="GO:0005840">
    <property type="term" value="C:ribosome"/>
    <property type="evidence" value="ECO:0007669"/>
    <property type="project" value="UniProtKB-KW"/>
</dbReference>
<keyword evidence="5" id="KW-0699">rRNA-binding</keyword>
<accession>A0ABP9WUH6</accession>
<name>A0ABP9WUH6_9CHLR</name>
<gene>
    <name evidence="5 6" type="primary">rpsH</name>
    <name evidence="6" type="ORF">Hgul01_00015</name>
</gene>
<dbReference type="Gene3D" id="3.30.1370.30">
    <property type="match status" value="1"/>
</dbReference>
<dbReference type="InterPro" id="IPR000630">
    <property type="entry name" value="Ribosomal_uS8"/>
</dbReference>
<evidence type="ECO:0000313" key="7">
    <source>
        <dbReference type="Proteomes" id="UP001428290"/>
    </source>
</evidence>
<evidence type="ECO:0000313" key="6">
    <source>
        <dbReference type="EMBL" id="GAA5526243.1"/>
    </source>
</evidence>
<organism evidence="6 7">
    <name type="scientific">Herpetosiphon gulosus</name>
    <dbReference type="NCBI Taxonomy" id="1973496"/>
    <lineage>
        <taxon>Bacteria</taxon>
        <taxon>Bacillati</taxon>
        <taxon>Chloroflexota</taxon>
        <taxon>Chloroflexia</taxon>
        <taxon>Herpetosiphonales</taxon>
        <taxon>Herpetosiphonaceae</taxon>
        <taxon>Herpetosiphon</taxon>
    </lineage>
</organism>
<dbReference type="EMBL" id="BAABRU010000001">
    <property type="protein sequence ID" value="GAA5526243.1"/>
    <property type="molecule type" value="Genomic_DNA"/>
</dbReference>
<evidence type="ECO:0000256" key="2">
    <source>
        <dbReference type="ARBA" id="ARBA00022980"/>
    </source>
</evidence>
<evidence type="ECO:0000256" key="4">
    <source>
        <dbReference type="ARBA" id="ARBA00035258"/>
    </source>
</evidence>
<dbReference type="InterPro" id="IPR035987">
    <property type="entry name" value="Ribosomal_uS8_sf"/>
</dbReference>
<dbReference type="Pfam" id="PF00410">
    <property type="entry name" value="Ribosomal_S8"/>
    <property type="match status" value="1"/>
</dbReference>
<dbReference type="NCBIfam" id="NF001109">
    <property type="entry name" value="PRK00136.1"/>
    <property type="match status" value="1"/>
</dbReference>
<dbReference type="Gene3D" id="3.30.1490.10">
    <property type="match status" value="1"/>
</dbReference>